<proteinExistence type="predicted"/>
<evidence type="ECO:0000259" key="2">
    <source>
        <dbReference type="Pfam" id="PF07833"/>
    </source>
</evidence>
<evidence type="ECO:0000256" key="1">
    <source>
        <dbReference type="SAM" id="SignalP"/>
    </source>
</evidence>
<evidence type="ECO:0000313" key="3">
    <source>
        <dbReference type="EMBL" id="GGG22048.1"/>
    </source>
</evidence>
<dbReference type="Pfam" id="PF07833">
    <property type="entry name" value="Cu_amine_oxidN1"/>
    <property type="match status" value="1"/>
</dbReference>
<feature type="chain" id="PRO_5037778021" description="Copper amine oxidase-like N-terminal domain-containing protein" evidence="1">
    <location>
        <begin position="26"/>
        <end position="189"/>
    </location>
</feature>
<dbReference type="RefSeq" id="WP_188533179.1">
    <property type="nucleotide sequence ID" value="NZ_BMGR01000018.1"/>
</dbReference>
<keyword evidence="4" id="KW-1185">Reference proteome</keyword>
<dbReference type="SUPFAM" id="SSF55383">
    <property type="entry name" value="Copper amine oxidase, domain N"/>
    <property type="match status" value="1"/>
</dbReference>
<reference evidence="3" key="1">
    <citation type="journal article" date="2014" name="Int. J. Syst. Evol. Microbiol.">
        <title>Complete genome sequence of Corynebacterium casei LMG S-19264T (=DSM 44701T), isolated from a smear-ripened cheese.</title>
        <authorList>
            <consortium name="US DOE Joint Genome Institute (JGI-PGF)"/>
            <person name="Walter F."/>
            <person name="Albersmeier A."/>
            <person name="Kalinowski J."/>
            <person name="Ruckert C."/>
        </authorList>
    </citation>
    <scope>NUCLEOTIDE SEQUENCE</scope>
    <source>
        <strain evidence="3">CGMCC 1.12987</strain>
    </source>
</reference>
<reference evidence="3" key="2">
    <citation type="submission" date="2020-09" db="EMBL/GenBank/DDBJ databases">
        <authorList>
            <person name="Sun Q."/>
            <person name="Zhou Y."/>
        </authorList>
    </citation>
    <scope>NUCLEOTIDE SEQUENCE</scope>
    <source>
        <strain evidence="3">CGMCC 1.12987</strain>
    </source>
</reference>
<evidence type="ECO:0000313" key="4">
    <source>
        <dbReference type="Proteomes" id="UP000644756"/>
    </source>
</evidence>
<dbReference type="EMBL" id="BMGR01000018">
    <property type="protein sequence ID" value="GGG22048.1"/>
    <property type="molecule type" value="Genomic_DNA"/>
</dbReference>
<dbReference type="InterPro" id="IPR012854">
    <property type="entry name" value="Cu_amine_oxidase-like_N"/>
</dbReference>
<dbReference type="Proteomes" id="UP000644756">
    <property type="component" value="Unassembled WGS sequence"/>
</dbReference>
<dbReference type="AlphaFoldDB" id="A0A917G4F0"/>
<feature type="domain" description="Copper amine oxidase-like N-terminal" evidence="2">
    <location>
        <begin position="33"/>
        <end position="76"/>
    </location>
</feature>
<accession>A0A917G4F0</accession>
<gene>
    <name evidence="3" type="ORF">GCM10010916_43380</name>
</gene>
<feature type="signal peptide" evidence="1">
    <location>
        <begin position="1"/>
        <end position="25"/>
    </location>
</feature>
<dbReference type="InterPro" id="IPR036582">
    <property type="entry name" value="Mao_N_sf"/>
</dbReference>
<keyword evidence="1" id="KW-0732">Signal</keyword>
<sequence length="189" mass="20388">MKKKIFLSTIISLALLLSVAAGSYAATKMTLIVNGSVAKVDPILIKGVTYVPLRAAAELLGAEVGYTKKTNTVTVDSYSFNAAETVLEINEYGGQDLAIVEEAGETTAGVSFTQIDGIEADSANIEMIFELLVGFGADYSMVIYESYEGDEYVEIGTISILTNDYIDYLNGDISETELSDKWIITGFEE</sequence>
<comment type="caution">
    <text evidence="3">The sequence shown here is derived from an EMBL/GenBank/DDBJ whole genome shotgun (WGS) entry which is preliminary data.</text>
</comment>
<protein>
    <recommendedName>
        <fullName evidence="2">Copper amine oxidase-like N-terminal domain-containing protein</fullName>
    </recommendedName>
</protein>
<organism evidence="3 4">
    <name type="scientific">Paenibacillus abyssi</name>
    <dbReference type="NCBI Taxonomy" id="1340531"/>
    <lineage>
        <taxon>Bacteria</taxon>
        <taxon>Bacillati</taxon>
        <taxon>Bacillota</taxon>
        <taxon>Bacilli</taxon>
        <taxon>Bacillales</taxon>
        <taxon>Paenibacillaceae</taxon>
        <taxon>Paenibacillus</taxon>
    </lineage>
</organism>
<name>A0A917G4F0_9BACL</name>